<evidence type="ECO:0000313" key="1">
    <source>
        <dbReference type="EMBL" id="PHV69855.1"/>
    </source>
</evidence>
<reference evidence="1" key="1">
    <citation type="submission" date="2017-10" db="EMBL/GenBank/DDBJ databases">
        <title>Genome sequence of cellulolytic Lachnospiraceae bacterium XHS1971 isolated from hotspring sediment.</title>
        <authorList>
            <person name="Vasudevan G."/>
            <person name="Joshi A.J."/>
            <person name="Hivarkar S."/>
            <person name="Lanjekar V.B."/>
            <person name="Dhakephalkar P.K."/>
            <person name="Dagar S."/>
        </authorList>
    </citation>
    <scope>NUCLEOTIDE SEQUENCE</scope>
    <source>
        <strain evidence="1">XHS1971</strain>
    </source>
</reference>
<protein>
    <submittedName>
        <fullName evidence="1">ATP synthase F1 subunit epsilon</fullName>
    </submittedName>
</protein>
<comment type="caution">
    <text evidence="1">The sequence shown here is derived from an EMBL/GenBank/DDBJ whole genome shotgun (WGS) entry which is preliminary data.</text>
</comment>
<sequence>MTKIRLQILTPLKKILDEEVESVILRTTEGDMGILYDHEPVVTLLDYNTIQYTQEGVKKVATTMGGFAEITSDRVVVLTDASEFPEEIDEERARQAKERAQKRLADKSMDRIRAEVALKKAITRMNLKGSI</sequence>
<accession>A0AC61D9C2</accession>
<dbReference type="Proteomes" id="UP000224460">
    <property type="component" value="Unassembled WGS sequence"/>
</dbReference>
<organism evidence="1 2">
    <name type="scientific">Sporanaerobium hydrogeniformans</name>
    <dbReference type="NCBI Taxonomy" id="3072179"/>
    <lineage>
        <taxon>Bacteria</taxon>
        <taxon>Bacillati</taxon>
        <taxon>Bacillota</taxon>
        <taxon>Clostridia</taxon>
        <taxon>Lachnospirales</taxon>
        <taxon>Lachnospiraceae</taxon>
        <taxon>Sporanaerobium</taxon>
    </lineage>
</organism>
<keyword evidence="2" id="KW-1185">Reference proteome</keyword>
<proteinExistence type="predicted"/>
<dbReference type="EMBL" id="PEDL01000017">
    <property type="protein sequence ID" value="PHV69855.1"/>
    <property type="molecule type" value="Genomic_DNA"/>
</dbReference>
<gene>
    <name evidence="1" type="primary">atpC</name>
    <name evidence="1" type="ORF">CS063_13530</name>
</gene>
<evidence type="ECO:0000313" key="2">
    <source>
        <dbReference type="Proteomes" id="UP000224460"/>
    </source>
</evidence>
<name>A0AC61D9C2_9FIRM</name>